<evidence type="ECO:0000313" key="2">
    <source>
        <dbReference type="Proteomes" id="UP000019335"/>
    </source>
</evidence>
<dbReference type="AlphaFoldDB" id="W7U459"/>
<proteinExistence type="predicted"/>
<protein>
    <submittedName>
        <fullName evidence="1">Uncharacterized protein</fullName>
    </submittedName>
</protein>
<accession>W7U459</accession>
<reference evidence="1 2" key="1">
    <citation type="journal article" date="2014" name="Mol. Plant">
        <title>Chromosome Scale Genome Assembly and Transcriptome Profiling of Nannochloropsis gaditana in Nitrogen Depletion.</title>
        <authorList>
            <person name="Corteggiani Carpinelli E."/>
            <person name="Telatin A."/>
            <person name="Vitulo N."/>
            <person name="Forcato C."/>
            <person name="D'Angelo M."/>
            <person name="Schiavon R."/>
            <person name="Vezzi A."/>
            <person name="Giacometti G.M."/>
            <person name="Morosinotto T."/>
            <person name="Valle G."/>
        </authorList>
    </citation>
    <scope>NUCLEOTIDE SEQUENCE [LARGE SCALE GENOMIC DNA]</scope>
    <source>
        <strain evidence="1 2">B-31</strain>
    </source>
</reference>
<sequence>MQTVFKVQIMYRNDVIRGFQSFFGTARLHSCQVPSDIELRPYTQYKLSGDENAKSVHRSSRTFSNQSLSPLLYEHSI</sequence>
<dbReference type="Proteomes" id="UP000019335">
    <property type="component" value="Chromosome 1"/>
</dbReference>
<comment type="caution">
    <text evidence="1">The sequence shown here is derived from an EMBL/GenBank/DDBJ whole genome shotgun (WGS) entry which is preliminary data.</text>
</comment>
<name>W7U459_9STRA</name>
<dbReference type="EMBL" id="AZIL01000030">
    <property type="protein sequence ID" value="EWM30563.1"/>
    <property type="molecule type" value="Genomic_DNA"/>
</dbReference>
<organism evidence="1 2">
    <name type="scientific">Nannochloropsis gaditana</name>
    <dbReference type="NCBI Taxonomy" id="72520"/>
    <lineage>
        <taxon>Eukaryota</taxon>
        <taxon>Sar</taxon>
        <taxon>Stramenopiles</taxon>
        <taxon>Ochrophyta</taxon>
        <taxon>Eustigmatophyceae</taxon>
        <taxon>Eustigmatales</taxon>
        <taxon>Monodopsidaceae</taxon>
        <taxon>Nannochloropsis</taxon>
    </lineage>
</organism>
<gene>
    <name evidence="1" type="ORF">Naga_100033g2</name>
</gene>
<keyword evidence="2" id="KW-1185">Reference proteome</keyword>
<evidence type="ECO:0000313" key="1">
    <source>
        <dbReference type="EMBL" id="EWM30563.1"/>
    </source>
</evidence>